<dbReference type="Proteomes" id="UP000187012">
    <property type="component" value="Unassembled WGS sequence"/>
</dbReference>
<dbReference type="AlphaFoldDB" id="A0A1N7SQ81"/>
<dbReference type="EMBL" id="CYGX02000152">
    <property type="protein sequence ID" value="SIT49596.1"/>
    <property type="molecule type" value="Genomic_DNA"/>
</dbReference>
<protein>
    <recommendedName>
        <fullName evidence="3">Transposase</fullName>
    </recommendedName>
</protein>
<gene>
    <name evidence="1" type="ORF">BN2475_1520001</name>
</gene>
<evidence type="ECO:0008006" key="3">
    <source>
        <dbReference type="Google" id="ProtNLM"/>
    </source>
</evidence>
<evidence type="ECO:0000313" key="1">
    <source>
        <dbReference type="EMBL" id="SIT49596.1"/>
    </source>
</evidence>
<organism evidence="1 2">
    <name type="scientific">Paraburkholderia ribeironis</name>
    <dbReference type="NCBI Taxonomy" id="1247936"/>
    <lineage>
        <taxon>Bacteria</taxon>
        <taxon>Pseudomonadati</taxon>
        <taxon>Pseudomonadota</taxon>
        <taxon>Betaproteobacteria</taxon>
        <taxon>Burkholderiales</taxon>
        <taxon>Burkholderiaceae</taxon>
        <taxon>Paraburkholderia</taxon>
    </lineage>
</organism>
<keyword evidence="2" id="KW-1185">Reference proteome</keyword>
<accession>A0A1N7SQ81</accession>
<name>A0A1N7SQ81_9BURK</name>
<reference evidence="1 2" key="1">
    <citation type="submission" date="2016-12" db="EMBL/GenBank/DDBJ databases">
        <authorList>
            <person name="Song W.-J."/>
            <person name="Kurnit D.M."/>
        </authorList>
    </citation>
    <scope>NUCLEOTIDE SEQUENCE [LARGE SCALE GENOMIC DNA]</scope>
    <source>
        <strain evidence="1 2">STM7296</strain>
    </source>
</reference>
<proteinExistence type="predicted"/>
<sequence length="151" mass="16766">MHTIFNYVLQLLYTGCQWKALPIRMNAKGRPEIHYARIYRALRRWQAKAASIGFSPAQCAGPIGTDGLTSRSFTATAPPLRQRKAATTWDTADTSTSKATRSWPSAIATATLSRHSLPRRGTGTNRPCCATPCPNSVRWRAPSAWTYEAQR</sequence>
<evidence type="ECO:0000313" key="2">
    <source>
        <dbReference type="Proteomes" id="UP000187012"/>
    </source>
</evidence>